<reference evidence="1 2" key="1">
    <citation type="journal article" date="2019" name="Sci. Rep.">
        <title>Orb-weaving spider Araneus ventricosus genome elucidates the spidroin gene catalogue.</title>
        <authorList>
            <person name="Kono N."/>
            <person name="Nakamura H."/>
            <person name="Ohtoshi R."/>
            <person name="Moran D.A.P."/>
            <person name="Shinohara A."/>
            <person name="Yoshida Y."/>
            <person name="Fujiwara M."/>
            <person name="Mori M."/>
            <person name="Tomita M."/>
            <person name="Arakawa K."/>
        </authorList>
    </citation>
    <scope>NUCLEOTIDE SEQUENCE [LARGE SCALE GENOMIC DNA]</scope>
</reference>
<protein>
    <submittedName>
        <fullName evidence="1">Uncharacterized protein</fullName>
    </submittedName>
</protein>
<dbReference type="Proteomes" id="UP000499080">
    <property type="component" value="Unassembled WGS sequence"/>
</dbReference>
<accession>A0A4Y1ZSU1</accession>
<organism evidence="1 2">
    <name type="scientific">Araneus ventricosus</name>
    <name type="common">Orbweaver spider</name>
    <name type="synonym">Epeira ventricosa</name>
    <dbReference type="NCBI Taxonomy" id="182803"/>
    <lineage>
        <taxon>Eukaryota</taxon>
        <taxon>Metazoa</taxon>
        <taxon>Ecdysozoa</taxon>
        <taxon>Arthropoda</taxon>
        <taxon>Chelicerata</taxon>
        <taxon>Arachnida</taxon>
        <taxon>Araneae</taxon>
        <taxon>Araneomorphae</taxon>
        <taxon>Entelegynae</taxon>
        <taxon>Araneoidea</taxon>
        <taxon>Araneidae</taxon>
        <taxon>Araneus</taxon>
    </lineage>
</organism>
<dbReference type="EMBL" id="BGPR01077409">
    <property type="protein sequence ID" value="GBL65522.1"/>
    <property type="molecule type" value="Genomic_DNA"/>
</dbReference>
<evidence type="ECO:0000313" key="2">
    <source>
        <dbReference type="Proteomes" id="UP000499080"/>
    </source>
</evidence>
<evidence type="ECO:0000313" key="1">
    <source>
        <dbReference type="EMBL" id="GBL65522.1"/>
    </source>
</evidence>
<name>A0A4Y1ZSU1_ARAVE</name>
<sequence length="85" mass="9455">MSKGTKFRLRNKSSNLSIMQDNQLYQGVPNSMLLSELAATNSSLPSNENLLNTPKQIYFEPSPRTPTPIKKVLADIDPSTFQNVS</sequence>
<gene>
    <name evidence="1" type="ORF">AVEN_248770_1</name>
</gene>
<dbReference type="AlphaFoldDB" id="A0A4Y1ZSU1"/>
<proteinExistence type="predicted"/>
<keyword evidence="2" id="KW-1185">Reference proteome</keyword>
<comment type="caution">
    <text evidence="1">The sequence shown here is derived from an EMBL/GenBank/DDBJ whole genome shotgun (WGS) entry which is preliminary data.</text>
</comment>